<name>A0A2S0NEG3_9HYPH</name>
<dbReference type="KEGG" id="phr:C6569_16115"/>
<dbReference type="Gene3D" id="3.40.50.410">
    <property type="entry name" value="von Willebrand factor, type A domain"/>
    <property type="match status" value="1"/>
</dbReference>
<dbReference type="SMART" id="SM00327">
    <property type="entry name" value="VWA"/>
    <property type="match status" value="1"/>
</dbReference>
<keyword evidence="3" id="KW-1185">Reference proteome</keyword>
<dbReference type="InterPro" id="IPR011195">
    <property type="entry name" value="UCP010256"/>
</dbReference>
<evidence type="ECO:0000259" key="1">
    <source>
        <dbReference type="SMART" id="SM00327"/>
    </source>
</evidence>
<feature type="domain" description="VWFA" evidence="1">
    <location>
        <begin position="199"/>
        <end position="364"/>
    </location>
</feature>
<dbReference type="SUPFAM" id="SSF53300">
    <property type="entry name" value="vWA-like"/>
    <property type="match status" value="1"/>
</dbReference>
<accession>A0A2S0NEG3</accession>
<proteinExistence type="predicted"/>
<dbReference type="OrthoDB" id="9790469at2"/>
<dbReference type="PANTHER" id="PTHR39338">
    <property type="entry name" value="BLL5662 PROTEIN-RELATED"/>
    <property type="match status" value="1"/>
</dbReference>
<dbReference type="PANTHER" id="PTHR39338:SF6">
    <property type="entry name" value="BLL5662 PROTEIN"/>
    <property type="match status" value="1"/>
</dbReference>
<dbReference type="AlphaFoldDB" id="A0A2S0NEG3"/>
<dbReference type="RefSeq" id="WP_106749797.1">
    <property type="nucleotide sequence ID" value="NZ_CP027668.1"/>
</dbReference>
<dbReference type="InterPro" id="IPR008912">
    <property type="entry name" value="Uncharacterised_CoxE"/>
</dbReference>
<dbReference type="EMBL" id="CP027668">
    <property type="protein sequence ID" value="AVO46457.1"/>
    <property type="molecule type" value="Genomic_DNA"/>
</dbReference>
<dbReference type="CDD" id="cd00198">
    <property type="entry name" value="vWFA"/>
    <property type="match status" value="1"/>
</dbReference>
<gene>
    <name evidence="2" type="ORF">C6569_16115</name>
</gene>
<organism evidence="2 3">
    <name type="scientific">Phreatobacter cathodiphilus</name>
    <dbReference type="NCBI Taxonomy" id="1868589"/>
    <lineage>
        <taxon>Bacteria</taxon>
        <taxon>Pseudomonadati</taxon>
        <taxon>Pseudomonadota</taxon>
        <taxon>Alphaproteobacteria</taxon>
        <taxon>Hyphomicrobiales</taxon>
        <taxon>Phreatobacteraceae</taxon>
        <taxon>Phreatobacter</taxon>
    </lineage>
</organism>
<evidence type="ECO:0000313" key="2">
    <source>
        <dbReference type="EMBL" id="AVO46457.1"/>
    </source>
</evidence>
<dbReference type="Proteomes" id="UP000237889">
    <property type="component" value="Chromosome"/>
</dbReference>
<dbReference type="InterPro" id="IPR002035">
    <property type="entry name" value="VWF_A"/>
</dbReference>
<sequence length="376" mass="40750">MTTPPALPRLPAATRPLVAFAGLLRANGFAVAPEQTVAFLAAVDLLGPRSIDHVRRAAAATLAPPLERRETFDALFDAHFLGAAGEPGEDEEFQPDDEIKVEEEGAHQEILIGEEIHETGREATAAEALAVRRLTPPDEGETLRRFARDLPDALPRRRGYRRRSARRGPGFDLAASLKAAIRNDGEVMALKRWRRNTRVRPVLLLIDVSGSMKQRTDANLAFAHALVHGTPRVEVFTFGTRLTRLTTVLKRRNRARALALAADLVADWDGGTRIGDALQAFLAVPRFAGYARGAVVLVLSDGLERGDPRAMIQAVGRLAARAHRIDWLSPLAADGAYRPETEGLAAIRPLLASLTNGGSTAAVCRHVLSLGRERAA</sequence>
<dbReference type="Pfam" id="PF05762">
    <property type="entry name" value="VWA_CoxE"/>
    <property type="match status" value="1"/>
</dbReference>
<dbReference type="InterPro" id="IPR036465">
    <property type="entry name" value="vWFA_dom_sf"/>
</dbReference>
<reference evidence="2 3" key="1">
    <citation type="submission" date="2018-03" db="EMBL/GenBank/DDBJ databases">
        <title>Genome sequencing of Phreatobacter sp.</title>
        <authorList>
            <person name="Kim S.-J."/>
            <person name="Heo J."/>
            <person name="Kwon S.-W."/>
        </authorList>
    </citation>
    <scope>NUCLEOTIDE SEQUENCE [LARGE SCALE GENOMIC DNA]</scope>
    <source>
        <strain evidence="2 3">S-12</strain>
    </source>
</reference>
<protein>
    <recommendedName>
        <fullName evidence="1">VWFA domain-containing protein</fullName>
    </recommendedName>
</protein>
<dbReference type="PIRSF" id="PIRSF010256">
    <property type="entry name" value="CoxE_vWa"/>
    <property type="match status" value="1"/>
</dbReference>
<evidence type="ECO:0000313" key="3">
    <source>
        <dbReference type="Proteomes" id="UP000237889"/>
    </source>
</evidence>